<dbReference type="GO" id="GO:0047617">
    <property type="term" value="F:fatty acyl-CoA hydrolase activity"/>
    <property type="evidence" value="ECO:0007669"/>
    <property type="project" value="TreeGrafter"/>
</dbReference>
<dbReference type="Pfam" id="PF13279">
    <property type="entry name" value="4HBT_2"/>
    <property type="match status" value="1"/>
</dbReference>
<keyword evidence="4" id="KW-1185">Reference proteome</keyword>
<sequence>MSAPPTRSAQVQVQVPFHDLDPAGIVWHGHYAKYFELARCALLESFDYNYPQMAASGYSWPVIDLRVRYIRPALFAQCLNVSATLVEWQFRLRIRYRISDAATGERLTQGETVQVAVDLETRQMCLPSPTVLLEKLGLAT</sequence>
<dbReference type="AlphaFoldDB" id="A0A1B1YXP9"/>
<evidence type="ECO:0000313" key="4">
    <source>
        <dbReference type="Proteomes" id="UP000092952"/>
    </source>
</evidence>
<dbReference type="PANTHER" id="PTHR31793:SF27">
    <property type="entry name" value="NOVEL THIOESTERASE SUPERFAMILY DOMAIN AND SAPOSIN A-TYPE DOMAIN CONTAINING PROTEIN (0610012H03RIK)"/>
    <property type="match status" value="1"/>
</dbReference>
<dbReference type="PANTHER" id="PTHR31793">
    <property type="entry name" value="4-HYDROXYBENZOYL-COA THIOESTERASE FAMILY MEMBER"/>
    <property type="match status" value="1"/>
</dbReference>
<comment type="similarity">
    <text evidence="1">Belongs to the 4-hydroxybenzoyl-CoA thioesterase family.</text>
</comment>
<protein>
    <submittedName>
        <fullName evidence="3">4-hydroxybenzoyl-CoA thioesterase</fullName>
    </submittedName>
</protein>
<dbReference type="OrthoDB" id="9800856at2"/>
<dbReference type="InterPro" id="IPR006684">
    <property type="entry name" value="YbgC/YbaW"/>
</dbReference>
<name>A0A1B1YXP9_9GAMM</name>
<dbReference type="STRING" id="1810504.PG2T_05070"/>
<accession>A0A1B1YXP9</accession>
<dbReference type="CDD" id="cd00586">
    <property type="entry name" value="4HBT"/>
    <property type="match status" value="1"/>
</dbReference>
<reference evidence="4" key="1">
    <citation type="submission" date="2016-03" db="EMBL/GenBank/DDBJ databases">
        <title>Complete genome sequence of Solimmundus cernigliae, representing a novel lineage of polycyclic aromatic hydrocarbon degraders within the Gammaproteobacteria.</title>
        <authorList>
            <person name="Singleton D.R."/>
            <person name="Dickey A.N."/>
            <person name="Scholl E.H."/>
            <person name="Wright F.A."/>
            <person name="Aitken M.D."/>
        </authorList>
    </citation>
    <scope>NUCLEOTIDE SEQUENCE [LARGE SCALE GENOMIC DNA]</scope>
    <source>
        <strain evidence="4">TR3.2</strain>
    </source>
</reference>
<dbReference type="PIRSF" id="PIRSF003230">
    <property type="entry name" value="YbgC"/>
    <property type="match status" value="1"/>
</dbReference>
<dbReference type="InParanoid" id="A0A1B1YXP9"/>
<dbReference type="KEGG" id="gbi:PG2T_05070"/>
<dbReference type="RefSeq" id="WP_068807764.1">
    <property type="nucleotide sequence ID" value="NZ_CP014671.1"/>
</dbReference>
<dbReference type="Proteomes" id="UP000092952">
    <property type="component" value="Chromosome"/>
</dbReference>
<gene>
    <name evidence="3" type="ORF">PG2T_05070</name>
</gene>
<evidence type="ECO:0000256" key="1">
    <source>
        <dbReference type="ARBA" id="ARBA00005953"/>
    </source>
</evidence>
<organism evidence="3 4">
    <name type="scientific">Immundisolibacter cernigliae</name>
    <dbReference type="NCBI Taxonomy" id="1810504"/>
    <lineage>
        <taxon>Bacteria</taxon>
        <taxon>Pseudomonadati</taxon>
        <taxon>Pseudomonadota</taxon>
        <taxon>Gammaproteobacteria</taxon>
        <taxon>Immundisolibacterales</taxon>
        <taxon>Immundisolibacteraceae</taxon>
        <taxon>Immundisolibacter</taxon>
    </lineage>
</organism>
<dbReference type="FunCoup" id="A0A1B1YXP9">
    <property type="interactions" value="205"/>
</dbReference>
<proteinExistence type="inferred from homology"/>
<dbReference type="InterPro" id="IPR050563">
    <property type="entry name" value="4-hydroxybenzoyl-CoA_TE"/>
</dbReference>
<dbReference type="SUPFAM" id="SSF54637">
    <property type="entry name" value="Thioesterase/thiol ester dehydrase-isomerase"/>
    <property type="match status" value="1"/>
</dbReference>
<dbReference type="Gene3D" id="3.10.129.10">
    <property type="entry name" value="Hotdog Thioesterase"/>
    <property type="match status" value="1"/>
</dbReference>
<keyword evidence="2" id="KW-0378">Hydrolase</keyword>
<evidence type="ECO:0000256" key="2">
    <source>
        <dbReference type="ARBA" id="ARBA00022801"/>
    </source>
</evidence>
<dbReference type="InterPro" id="IPR029069">
    <property type="entry name" value="HotDog_dom_sf"/>
</dbReference>
<dbReference type="EMBL" id="CP014671">
    <property type="protein sequence ID" value="ANX05496.1"/>
    <property type="molecule type" value="Genomic_DNA"/>
</dbReference>
<evidence type="ECO:0000313" key="3">
    <source>
        <dbReference type="EMBL" id="ANX05496.1"/>
    </source>
</evidence>